<protein>
    <submittedName>
        <fullName evidence="4">DUF1549 domain-containing protein</fullName>
    </submittedName>
</protein>
<dbReference type="Gene3D" id="2.60.40.1080">
    <property type="match status" value="1"/>
</dbReference>
<sequence length="805" mass="91096">MRAFFSCFSLLLMAVPAFAEQAATKILPPVSQRFAPADSGEQPDFQKHVIPLLGRLGCNGRACHGSFQGRGGFQLSLFGYDFQMDHAALHGKAGSTAGPRINVKQPEQSLILRKAMEQVDHEGGERFASGSWEHHLFQRWIETGARGTQTPRQLKELQIEPAEVIFHKDSRPLQLQVVAVWQDGSREDVTPLCRFRSNDDTVVSVSENGELKTEGPGDTHLIAFYDNGVAALPVMRALSEQGQKHTPPKPARTKIDEFIEAKLNKLGIQPSPVCTDAEFLRRVSIDLTGTLPAPQEIEAFLADPSPGKRDDKIDELLQRPAYAAWWANRLCDFTGCNPNQQAELGQDLSVQWYTWIFQRLQENLPYDQLIERIVLSRSREEDQSFLEYSQSVSAYFRDHAPAEFANRRTMPHYWTRRTMEKPEDKALAFAHSFLGIRLQCAQCHKHPFAPWTQTDFQQFSAFFKQVEFGVQPDAEKEYRELAQKVGLNVRGKQGAPIRPAVLKHAQAGRVIPWRELYIAPQSKPARLSLLRSGTVEISPGDDPRSAIMNWMKNPDNPWFARAFVNRVWAGYFHAGIIDPPDELNAANPPSHPQLLDWLSSEFIAHDYDMQWLHRQIVSSDAYQRSRTPNATNSADRRNFSRAIPRRLPAEIVYDGIKQAVAASNEMDSVRTDLTRRAIGHLSMRLAGTYAMHVFGKPERAVNCDCERVNQPTLLQSIFMQNDPLVEQRLAGSGWIEEIDTLEQAGNSPDRATLIQTAWLRTVGRRPNRQEIERAEQHLAQCTTTAEGISDLLWALLNTKEFMLNH</sequence>
<keyword evidence="5" id="KW-1185">Reference proteome</keyword>
<dbReference type="KEGG" id="gim:F1728_13050"/>
<dbReference type="Pfam" id="PF07583">
    <property type="entry name" value="PSCyt2"/>
    <property type="match status" value="1"/>
</dbReference>
<feature type="signal peptide" evidence="1">
    <location>
        <begin position="1"/>
        <end position="19"/>
    </location>
</feature>
<name>A0A6I6AB34_9PLAN</name>
<organism evidence="4 5">
    <name type="scientific">Gimesia benthica</name>
    <dbReference type="NCBI Taxonomy" id="2608982"/>
    <lineage>
        <taxon>Bacteria</taxon>
        <taxon>Pseudomonadati</taxon>
        <taxon>Planctomycetota</taxon>
        <taxon>Planctomycetia</taxon>
        <taxon>Planctomycetales</taxon>
        <taxon>Planctomycetaceae</taxon>
        <taxon>Gimesia</taxon>
    </lineage>
</organism>
<dbReference type="EMBL" id="CP043930">
    <property type="protein sequence ID" value="QGQ23547.1"/>
    <property type="molecule type" value="Genomic_DNA"/>
</dbReference>
<evidence type="ECO:0000313" key="5">
    <source>
        <dbReference type="Proteomes" id="UP000427281"/>
    </source>
</evidence>
<reference evidence="4 5" key="1">
    <citation type="submission" date="2019-09" db="EMBL/GenBank/DDBJ databases">
        <title>Gimesia benthica sp. nov., a novel bacterium isolated from deep-sea water of the Northwest Indian Ocean.</title>
        <authorList>
            <person name="Dai X."/>
        </authorList>
    </citation>
    <scope>NUCLEOTIDE SEQUENCE [LARGE SCALE GENOMIC DNA]</scope>
    <source>
        <strain evidence="4 5">E7</strain>
    </source>
</reference>
<dbReference type="Proteomes" id="UP000427281">
    <property type="component" value="Chromosome"/>
</dbReference>
<dbReference type="PANTHER" id="PTHR35889:SF3">
    <property type="entry name" value="F-BOX DOMAIN-CONTAINING PROTEIN"/>
    <property type="match status" value="1"/>
</dbReference>
<dbReference type="InterPro" id="IPR011444">
    <property type="entry name" value="DUF1549"/>
</dbReference>
<evidence type="ECO:0000313" key="4">
    <source>
        <dbReference type="EMBL" id="QGQ23547.1"/>
    </source>
</evidence>
<dbReference type="PANTHER" id="PTHR35889">
    <property type="entry name" value="CYCLOINULO-OLIGOSACCHARIDE FRUCTANOTRANSFERASE-RELATED"/>
    <property type="match status" value="1"/>
</dbReference>
<dbReference type="Pfam" id="PF07587">
    <property type="entry name" value="PSD1"/>
    <property type="match status" value="1"/>
</dbReference>
<dbReference type="InterPro" id="IPR022655">
    <property type="entry name" value="DUF1553"/>
</dbReference>
<feature type="domain" description="DUF1549" evidence="2">
    <location>
        <begin position="254"/>
        <end position="467"/>
    </location>
</feature>
<evidence type="ECO:0000256" key="1">
    <source>
        <dbReference type="SAM" id="SignalP"/>
    </source>
</evidence>
<dbReference type="RefSeq" id="WP_155364481.1">
    <property type="nucleotide sequence ID" value="NZ_CP043930.1"/>
</dbReference>
<gene>
    <name evidence="4" type="ORF">F1728_13050</name>
</gene>
<evidence type="ECO:0000259" key="2">
    <source>
        <dbReference type="Pfam" id="PF07583"/>
    </source>
</evidence>
<proteinExistence type="predicted"/>
<keyword evidence="1" id="KW-0732">Signal</keyword>
<dbReference type="AlphaFoldDB" id="A0A6I6AB34"/>
<feature type="chain" id="PRO_5026060854" evidence="1">
    <location>
        <begin position="20"/>
        <end position="805"/>
    </location>
</feature>
<evidence type="ECO:0000259" key="3">
    <source>
        <dbReference type="Pfam" id="PF07587"/>
    </source>
</evidence>
<feature type="domain" description="DUF1553" evidence="3">
    <location>
        <begin position="544"/>
        <end position="777"/>
    </location>
</feature>
<accession>A0A6I6AB34</accession>